<reference evidence="2" key="1">
    <citation type="submission" date="2023-01" db="EMBL/GenBank/DDBJ databases">
        <title>Colletotrichum chrysophilum M932 genome sequence.</title>
        <authorList>
            <person name="Baroncelli R."/>
        </authorList>
    </citation>
    <scope>NUCLEOTIDE SEQUENCE</scope>
    <source>
        <strain evidence="2">M932</strain>
    </source>
</reference>
<proteinExistence type="predicted"/>
<organism evidence="2 3">
    <name type="scientific">Colletotrichum chrysophilum</name>
    <dbReference type="NCBI Taxonomy" id="1836956"/>
    <lineage>
        <taxon>Eukaryota</taxon>
        <taxon>Fungi</taxon>
        <taxon>Dikarya</taxon>
        <taxon>Ascomycota</taxon>
        <taxon>Pezizomycotina</taxon>
        <taxon>Sordariomycetes</taxon>
        <taxon>Hypocreomycetidae</taxon>
        <taxon>Glomerellales</taxon>
        <taxon>Glomerellaceae</taxon>
        <taxon>Colletotrichum</taxon>
        <taxon>Colletotrichum gloeosporioides species complex</taxon>
    </lineage>
</organism>
<feature type="region of interest" description="Disordered" evidence="1">
    <location>
        <begin position="1"/>
        <end position="55"/>
    </location>
</feature>
<dbReference type="CDD" id="cd12148">
    <property type="entry name" value="fungal_TF_MHR"/>
    <property type="match status" value="1"/>
</dbReference>
<feature type="compositionally biased region" description="Low complexity" evidence="1">
    <location>
        <begin position="15"/>
        <end position="28"/>
    </location>
</feature>
<name>A0AAD9ASN2_9PEZI</name>
<accession>A0AAD9ASN2</accession>
<sequence length="604" mass="67993">MMDQSQSSPPPHPPRSTGSPVSGRSSPSPHYPQLTSPRDDSRARTPGVGDTSVQSRLVQLEARIAHLTSSSMNDCRHTTDNVDSRSPIGGSGAINTHGSSIAIRQFSSGNISLTSIVGISTATSADFTSHDSGSITVDISMIDGHLSRSIAILTAPGRIQRIQRSVLARCLKAEMDFGNLFLRQLEGGDDTTHCIRLDDSVIHRLQESYFARVNPWFPVRDECVSWPEHLARAEASNFGHECPSTGLVLLALSLGNIAEEGTRPATNVESLQGFRLFKRAYQLVVKRSFQTDLTIIQCFILMAQFYMYNLRPLLALDIIVQAARKYLLLHRIQHEPTDLDVRLLIRASWCCHILEAELNTHLRFEGSGIAFYTESLPLPSPEPGEENFQFFLALVSICRIRDATQNSLRDKGSNEIVHAPIVSVELESQLEQWYSCLPPPLKFPKDKSRIMHNHRSFLRLQYHCLKTVLYWPAISQCLQLFVQSIEDQTEPPQSPHEPIEARRAREFVASLVIGMAEMKVRNRTQYTWTICQGLLAMSLKFLTMMEVPNLARLLPDETTELLRDSLCFLNTWTDNPMTQLTYDVMCERFISKGFAHFLGNEDLR</sequence>
<evidence type="ECO:0000313" key="2">
    <source>
        <dbReference type="EMBL" id="KAK1852427.1"/>
    </source>
</evidence>
<evidence type="ECO:0000256" key="1">
    <source>
        <dbReference type="SAM" id="MobiDB-lite"/>
    </source>
</evidence>
<comment type="caution">
    <text evidence="2">The sequence shown here is derived from an EMBL/GenBank/DDBJ whole genome shotgun (WGS) entry which is preliminary data.</text>
</comment>
<keyword evidence="3" id="KW-1185">Reference proteome</keyword>
<dbReference type="AlphaFoldDB" id="A0AAD9ASN2"/>
<dbReference type="Proteomes" id="UP001243330">
    <property type="component" value="Unassembled WGS sequence"/>
</dbReference>
<feature type="region of interest" description="Disordered" evidence="1">
    <location>
        <begin position="71"/>
        <end position="93"/>
    </location>
</feature>
<protein>
    <submittedName>
        <fullName evidence="2">C6 finger domain-containing protein</fullName>
    </submittedName>
</protein>
<dbReference type="PANTHER" id="PTHR47785">
    <property type="entry name" value="ZN(II)2CYS6 TRANSCRIPTION FACTOR (EUROFUNG)-RELATED-RELATED"/>
    <property type="match status" value="1"/>
</dbReference>
<dbReference type="InterPro" id="IPR053181">
    <property type="entry name" value="EcdB-like_regulator"/>
</dbReference>
<evidence type="ECO:0000313" key="3">
    <source>
        <dbReference type="Proteomes" id="UP001243330"/>
    </source>
</evidence>
<gene>
    <name evidence="2" type="ORF">CCHR01_04973</name>
</gene>
<feature type="compositionally biased region" description="Basic and acidic residues" evidence="1">
    <location>
        <begin position="74"/>
        <end position="83"/>
    </location>
</feature>
<dbReference type="EMBL" id="JAQOWY010000075">
    <property type="protein sequence ID" value="KAK1852427.1"/>
    <property type="molecule type" value="Genomic_DNA"/>
</dbReference>